<dbReference type="PROSITE" id="PS50110">
    <property type="entry name" value="RESPONSE_REGULATORY"/>
    <property type="match status" value="1"/>
</dbReference>
<sequence length="129" mass="14053">MIGVFIMARSVLVVEDDELIRTLACEALESLDLDVHSCSCVDEAITVLETMAHLDLVLTDIQMPGQLNGVDLAHLIIDRWPATAVIVMSAGQLDPGVRLPECSTFLSKPWTVDQLLNAVERQLSPKASV</sequence>
<dbReference type="SUPFAM" id="SSF52172">
    <property type="entry name" value="CheY-like"/>
    <property type="match status" value="1"/>
</dbReference>
<dbReference type="Pfam" id="PF00072">
    <property type="entry name" value="Response_reg"/>
    <property type="match status" value="1"/>
</dbReference>
<reference evidence="2 3" key="1">
    <citation type="submission" date="2019-12" db="EMBL/GenBank/DDBJ databases">
        <authorList>
            <person name="Woiski C."/>
        </authorList>
    </citation>
    <scope>NUCLEOTIDE SEQUENCE [LARGE SCALE GENOMIC DNA]</scope>
    <source>
        <strain evidence="2 3">BOE100</strain>
    </source>
</reference>
<dbReference type="GO" id="GO:0000160">
    <property type="term" value="P:phosphorelay signal transduction system"/>
    <property type="evidence" value="ECO:0007669"/>
    <property type="project" value="InterPro"/>
</dbReference>
<organism evidence="2 3">
    <name type="scientific">Pseudomonas putida</name>
    <name type="common">Arthrobacter siderocapsulatus</name>
    <dbReference type="NCBI Taxonomy" id="303"/>
    <lineage>
        <taxon>Bacteria</taxon>
        <taxon>Pseudomonadati</taxon>
        <taxon>Pseudomonadota</taxon>
        <taxon>Gammaproteobacteria</taxon>
        <taxon>Pseudomonadales</taxon>
        <taxon>Pseudomonadaceae</taxon>
        <taxon>Pseudomonas</taxon>
    </lineage>
</organism>
<dbReference type="InterPro" id="IPR001789">
    <property type="entry name" value="Sig_transdc_resp-reg_receiver"/>
</dbReference>
<dbReference type="PANTHER" id="PTHR44591:SF21">
    <property type="entry name" value="TWO-COMPONENT RESPONSE REGULATOR"/>
    <property type="match status" value="1"/>
</dbReference>
<dbReference type="AlphaFoldDB" id="A0A1X0Z9A6"/>
<evidence type="ECO:0000313" key="3">
    <source>
        <dbReference type="Proteomes" id="UP000442695"/>
    </source>
</evidence>
<dbReference type="RefSeq" id="WP_016499225.1">
    <property type="nucleotide sequence ID" value="NZ_JBMSDR010000001.1"/>
</dbReference>
<name>A0A1X0Z9A6_PSEPU</name>
<dbReference type="InterPro" id="IPR011006">
    <property type="entry name" value="CheY-like_superfamily"/>
</dbReference>
<evidence type="ECO:0000256" key="1">
    <source>
        <dbReference type="ARBA" id="ARBA00022553"/>
    </source>
</evidence>
<dbReference type="Gene3D" id="3.40.50.2300">
    <property type="match status" value="1"/>
</dbReference>
<proteinExistence type="predicted"/>
<dbReference type="InterPro" id="IPR050595">
    <property type="entry name" value="Bact_response_regulator"/>
</dbReference>
<gene>
    <name evidence="2" type="ORF">GN299_13185</name>
</gene>
<comment type="caution">
    <text evidence="2">The sequence shown here is derived from an EMBL/GenBank/DDBJ whole genome shotgun (WGS) entry which is preliminary data.</text>
</comment>
<dbReference type="Proteomes" id="UP000442695">
    <property type="component" value="Unassembled WGS sequence"/>
</dbReference>
<protein>
    <submittedName>
        <fullName evidence="2">Response regulator</fullName>
    </submittedName>
</protein>
<keyword evidence="1" id="KW-0597">Phosphoprotein</keyword>
<dbReference type="PANTHER" id="PTHR44591">
    <property type="entry name" value="STRESS RESPONSE REGULATOR PROTEIN 1"/>
    <property type="match status" value="1"/>
</dbReference>
<dbReference type="EMBL" id="WOWR01000014">
    <property type="protein sequence ID" value="KAF0254402.1"/>
    <property type="molecule type" value="Genomic_DNA"/>
</dbReference>
<accession>A0A1X0Z9A6</accession>
<dbReference type="SMART" id="SM00448">
    <property type="entry name" value="REC"/>
    <property type="match status" value="1"/>
</dbReference>
<evidence type="ECO:0000313" key="2">
    <source>
        <dbReference type="EMBL" id="KAF0254402.1"/>
    </source>
</evidence>